<reference evidence="2" key="1">
    <citation type="journal article" date="2002" name="Science">
        <title>The draft genome of Ciona intestinalis: insights into chordate and vertebrate origins.</title>
        <authorList>
            <person name="Dehal P."/>
            <person name="Satou Y."/>
            <person name="Campbell R.K."/>
            <person name="Chapman J."/>
            <person name="Degnan B."/>
            <person name="De Tomaso A."/>
            <person name="Davidson B."/>
            <person name="Di Gregorio A."/>
            <person name="Gelpke M."/>
            <person name="Goodstein D.M."/>
            <person name="Harafuji N."/>
            <person name="Hastings K.E."/>
            <person name="Ho I."/>
            <person name="Hotta K."/>
            <person name="Huang W."/>
            <person name="Kawashima T."/>
            <person name="Lemaire P."/>
            <person name="Martinez D."/>
            <person name="Meinertzhagen I.A."/>
            <person name="Necula S."/>
            <person name="Nonaka M."/>
            <person name="Putnam N."/>
            <person name="Rash S."/>
            <person name="Saiga H."/>
            <person name="Satake M."/>
            <person name="Terry A."/>
            <person name="Yamada L."/>
            <person name="Wang H.G."/>
            <person name="Awazu S."/>
            <person name="Azumi K."/>
            <person name="Boore J."/>
            <person name="Branno M."/>
            <person name="Chin-Bow S."/>
            <person name="DeSantis R."/>
            <person name="Doyle S."/>
            <person name="Francino P."/>
            <person name="Keys D.N."/>
            <person name="Haga S."/>
            <person name="Hayashi H."/>
            <person name="Hino K."/>
            <person name="Imai K.S."/>
            <person name="Inaba K."/>
            <person name="Kano S."/>
            <person name="Kobayashi K."/>
            <person name="Kobayashi M."/>
            <person name="Lee B.I."/>
            <person name="Makabe K.W."/>
            <person name="Manohar C."/>
            <person name="Matassi G."/>
            <person name="Medina M."/>
            <person name="Mochizuki Y."/>
            <person name="Mount S."/>
            <person name="Morishita T."/>
            <person name="Miura S."/>
            <person name="Nakayama A."/>
            <person name="Nishizaka S."/>
            <person name="Nomoto H."/>
            <person name="Ohta F."/>
            <person name="Oishi K."/>
            <person name="Rigoutsos I."/>
            <person name="Sano M."/>
            <person name="Sasaki A."/>
            <person name="Sasakura Y."/>
            <person name="Shoguchi E."/>
            <person name="Shin-i T."/>
            <person name="Spagnuolo A."/>
            <person name="Stainier D."/>
            <person name="Suzuki M.M."/>
            <person name="Tassy O."/>
            <person name="Takatori N."/>
            <person name="Tokuoka M."/>
            <person name="Yagi K."/>
            <person name="Yoshizaki F."/>
            <person name="Wada S."/>
            <person name="Zhang C."/>
            <person name="Hyatt P.D."/>
            <person name="Larimer F."/>
            <person name="Detter C."/>
            <person name="Doggett N."/>
            <person name="Glavina T."/>
            <person name="Hawkins T."/>
            <person name="Richardson P."/>
            <person name="Lucas S."/>
            <person name="Kohara Y."/>
            <person name="Levine M."/>
            <person name="Satoh N."/>
            <person name="Rokhsar D.S."/>
        </authorList>
    </citation>
    <scope>NUCLEOTIDE SEQUENCE [LARGE SCALE GENOMIC DNA]</scope>
</reference>
<dbReference type="Proteomes" id="UP000008144">
    <property type="component" value="Unassembled WGS sequence"/>
</dbReference>
<sequence>MITKIQLPFSRSIKTSIVFEYDYKVIMCWFSGKNFRRIRNLQTDQS</sequence>
<reference evidence="1" key="2">
    <citation type="submission" date="2025-08" db="UniProtKB">
        <authorList>
            <consortium name="Ensembl"/>
        </authorList>
    </citation>
    <scope>IDENTIFICATION</scope>
</reference>
<evidence type="ECO:0000313" key="1">
    <source>
        <dbReference type="Ensembl" id="ENSCINP00000030927.1"/>
    </source>
</evidence>
<dbReference type="InParanoid" id="H2XMP4"/>
<protein>
    <submittedName>
        <fullName evidence="1">Uncharacterized protein</fullName>
    </submittedName>
</protein>
<dbReference type="HOGENOM" id="CLU_3191018_0_0_1"/>
<proteinExistence type="predicted"/>
<reference evidence="1" key="3">
    <citation type="submission" date="2025-09" db="UniProtKB">
        <authorList>
            <consortium name="Ensembl"/>
        </authorList>
    </citation>
    <scope>IDENTIFICATION</scope>
</reference>
<evidence type="ECO:0000313" key="2">
    <source>
        <dbReference type="Proteomes" id="UP000008144"/>
    </source>
</evidence>
<dbReference type="AlphaFoldDB" id="H2XMP4"/>
<name>H2XMP4_CIOIN</name>
<dbReference type="Ensembl" id="ENSCINT00000031024.1">
    <property type="protein sequence ID" value="ENSCINP00000030927.1"/>
    <property type="gene ID" value="ENSCING00000019316.1"/>
</dbReference>
<keyword evidence="2" id="KW-1185">Reference proteome</keyword>
<organism evidence="1 2">
    <name type="scientific">Ciona intestinalis</name>
    <name type="common">Transparent sea squirt</name>
    <name type="synonym">Ascidia intestinalis</name>
    <dbReference type="NCBI Taxonomy" id="7719"/>
    <lineage>
        <taxon>Eukaryota</taxon>
        <taxon>Metazoa</taxon>
        <taxon>Chordata</taxon>
        <taxon>Tunicata</taxon>
        <taxon>Ascidiacea</taxon>
        <taxon>Phlebobranchia</taxon>
        <taxon>Cionidae</taxon>
        <taxon>Ciona</taxon>
    </lineage>
</organism>
<accession>H2XMP4</accession>